<keyword evidence="3" id="KW-1185">Reference proteome</keyword>
<feature type="region of interest" description="Disordered" evidence="1">
    <location>
        <begin position="103"/>
        <end position="122"/>
    </location>
</feature>
<gene>
    <name evidence="2" type="ORF">P691DRAFT_768739</name>
</gene>
<protein>
    <submittedName>
        <fullName evidence="2">Uncharacterized protein</fullName>
    </submittedName>
</protein>
<dbReference type="EMBL" id="MU153283">
    <property type="protein sequence ID" value="KAF9439840.1"/>
    <property type="molecule type" value="Genomic_DNA"/>
</dbReference>
<evidence type="ECO:0000256" key="1">
    <source>
        <dbReference type="SAM" id="MobiDB-lite"/>
    </source>
</evidence>
<evidence type="ECO:0000313" key="2">
    <source>
        <dbReference type="EMBL" id="KAF9439840.1"/>
    </source>
</evidence>
<sequence length="133" mass="15387">MKKSLVEYLALTDVSFNNWTMPTWKAVRAAACSYFHDCYKRQQLISSPEGQINKLVKELHKLNVEDSGYAMTYAHLVLTAPEVADRIQPPMWWSEWNPCEVPPENDADQQDLNSSGKKPGSVHKYWHDRCYIV</sequence>
<dbReference type="AlphaFoldDB" id="A0A9P6BVX6"/>
<dbReference type="Proteomes" id="UP000807342">
    <property type="component" value="Unassembled WGS sequence"/>
</dbReference>
<comment type="caution">
    <text evidence="2">The sequence shown here is derived from an EMBL/GenBank/DDBJ whole genome shotgun (WGS) entry which is preliminary data.</text>
</comment>
<reference evidence="2" key="1">
    <citation type="submission" date="2020-11" db="EMBL/GenBank/DDBJ databases">
        <authorList>
            <consortium name="DOE Joint Genome Institute"/>
            <person name="Ahrendt S."/>
            <person name="Riley R."/>
            <person name="Andreopoulos W."/>
            <person name="Labutti K."/>
            <person name="Pangilinan J."/>
            <person name="Ruiz-Duenas F.J."/>
            <person name="Barrasa J.M."/>
            <person name="Sanchez-Garcia M."/>
            <person name="Camarero S."/>
            <person name="Miyauchi S."/>
            <person name="Serrano A."/>
            <person name="Linde D."/>
            <person name="Babiker R."/>
            <person name="Drula E."/>
            <person name="Ayuso-Fernandez I."/>
            <person name="Pacheco R."/>
            <person name="Padilla G."/>
            <person name="Ferreira P."/>
            <person name="Barriuso J."/>
            <person name="Kellner H."/>
            <person name="Castanera R."/>
            <person name="Alfaro M."/>
            <person name="Ramirez L."/>
            <person name="Pisabarro A.G."/>
            <person name="Kuo A."/>
            <person name="Tritt A."/>
            <person name="Lipzen A."/>
            <person name="He G."/>
            <person name="Yan M."/>
            <person name="Ng V."/>
            <person name="Cullen D."/>
            <person name="Martin F."/>
            <person name="Rosso M.-N."/>
            <person name="Henrissat B."/>
            <person name="Hibbett D."/>
            <person name="Martinez A.T."/>
            <person name="Grigoriev I.V."/>
        </authorList>
    </citation>
    <scope>NUCLEOTIDE SEQUENCE</scope>
    <source>
        <strain evidence="2">MF-IS2</strain>
    </source>
</reference>
<accession>A0A9P6BVX6</accession>
<name>A0A9P6BVX6_9AGAR</name>
<organism evidence="2 3">
    <name type="scientific">Macrolepiota fuliginosa MF-IS2</name>
    <dbReference type="NCBI Taxonomy" id="1400762"/>
    <lineage>
        <taxon>Eukaryota</taxon>
        <taxon>Fungi</taxon>
        <taxon>Dikarya</taxon>
        <taxon>Basidiomycota</taxon>
        <taxon>Agaricomycotina</taxon>
        <taxon>Agaricomycetes</taxon>
        <taxon>Agaricomycetidae</taxon>
        <taxon>Agaricales</taxon>
        <taxon>Agaricineae</taxon>
        <taxon>Agaricaceae</taxon>
        <taxon>Macrolepiota</taxon>
    </lineage>
</organism>
<proteinExistence type="predicted"/>
<evidence type="ECO:0000313" key="3">
    <source>
        <dbReference type="Proteomes" id="UP000807342"/>
    </source>
</evidence>